<dbReference type="EMBL" id="BMJH01000004">
    <property type="protein sequence ID" value="GGC76611.1"/>
    <property type="molecule type" value="Genomic_DNA"/>
</dbReference>
<evidence type="ECO:0000313" key="2">
    <source>
        <dbReference type="Proteomes" id="UP000641514"/>
    </source>
</evidence>
<evidence type="ECO:0008006" key="3">
    <source>
        <dbReference type="Google" id="ProtNLM"/>
    </source>
</evidence>
<dbReference type="AlphaFoldDB" id="A0A916UK95"/>
<protein>
    <recommendedName>
        <fullName evidence="3">DUF2993 domain-containing protein</fullName>
    </recommendedName>
</protein>
<comment type="caution">
    <text evidence="1">The sequence shown here is derived from an EMBL/GenBank/DDBJ whole genome shotgun (WGS) entry which is preliminary data.</text>
</comment>
<dbReference type="Pfam" id="PF11209">
    <property type="entry name" value="LmeA"/>
    <property type="match status" value="1"/>
</dbReference>
<dbReference type="Proteomes" id="UP000641514">
    <property type="component" value="Unassembled WGS sequence"/>
</dbReference>
<keyword evidence="2" id="KW-1185">Reference proteome</keyword>
<dbReference type="InterPro" id="IPR021373">
    <property type="entry name" value="DUF2993"/>
</dbReference>
<proteinExistence type="predicted"/>
<organism evidence="1 2">
    <name type="scientific">Hoyosella rhizosphaerae</name>
    <dbReference type="NCBI Taxonomy" id="1755582"/>
    <lineage>
        <taxon>Bacteria</taxon>
        <taxon>Bacillati</taxon>
        <taxon>Actinomycetota</taxon>
        <taxon>Actinomycetes</taxon>
        <taxon>Mycobacteriales</taxon>
        <taxon>Hoyosellaceae</taxon>
        <taxon>Hoyosella</taxon>
    </lineage>
</organism>
<reference evidence="1" key="1">
    <citation type="journal article" date="2014" name="Int. J. Syst. Evol. Microbiol.">
        <title>Complete genome sequence of Corynebacterium casei LMG S-19264T (=DSM 44701T), isolated from a smear-ripened cheese.</title>
        <authorList>
            <consortium name="US DOE Joint Genome Institute (JGI-PGF)"/>
            <person name="Walter F."/>
            <person name="Albersmeier A."/>
            <person name="Kalinowski J."/>
            <person name="Ruckert C."/>
        </authorList>
    </citation>
    <scope>NUCLEOTIDE SEQUENCE</scope>
    <source>
        <strain evidence="1">CGMCC 1.15478</strain>
    </source>
</reference>
<sequence length="250" mass="27609">MLALGKSLKAPIPSFVPSVPTTPAQLLQLIVRIASDRLLGRRLTVRAGGTDVSFTPVEIDSDFRTLGLATGQISTLRIVANHVRWERTTLHQVEITCSNVRLRSLPAPYLVAGLVTLRVTVTSTEVHHWVKQVAPDIDVEITSDSKIRARWARMPMLGHIELKATAGEAVIYLDPVGVHLWQRSLPVAHRIKPFAISVPDLPHGFQLTGIETGPEELILHGVTDRARERLSMVPLTDILSMIVKLVDQFT</sequence>
<reference evidence="1" key="2">
    <citation type="submission" date="2020-09" db="EMBL/GenBank/DDBJ databases">
        <authorList>
            <person name="Sun Q."/>
            <person name="Zhou Y."/>
        </authorList>
    </citation>
    <scope>NUCLEOTIDE SEQUENCE</scope>
    <source>
        <strain evidence="1">CGMCC 1.15478</strain>
    </source>
</reference>
<gene>
    <name evidence="1" type="ORF">GCM10011410_32370</name>
</gene>
<accession>A0A916UK95</accession>
<evidence type="ECO:0000313" key="1">
    <source>
        <dbReference type="EMBL" id="GGC76611.1"/>
    </source>
</evidence>
<name>A0A916UK95_9ACTN</name>